<sequence>MLVAVGFSSKQGALRRGVLGKELDILVNYGLCPGTLKHCGIFQSTESGENTRDFGSAKQIDDDETSSSSLSLGSNAFVCSTWGSEAQ</sequence>
<dbReference type="AlphaFoldDB" id="A0A9D4WK07"/>
<evidence type="ECO:0000313" key="3">
    <source>
        <dbReference type="Proteomes" id="UP001058974"/>
    </source>
</evidence>
<accession>A0A9D4WK07</accession>
<dbReference type="EMBL" id="JAMSHJ010000005">
    <property type="protein sequence ID" value="KAI5402992.1"/>
    <property type="molecule type" value="Genomic_DNA"/>
</dbReference>
<comment type="caution">
    <text evidence="2">The sequence shown here is derived from an EMBL/GenBank/DDBJ whole genome shotgun (WGS) entry which is preliminary data.</text>
</comment>
<evidence type="ECO:0000313" key="2">
    <source>
        <dbReference type="EMBL" id="KAI5402992.1"/>
    </source>
</evidence>
<dbReference type="Gramene" id="Psat05G0055200-T1">
    <property type="protein sequence ID" value="KAI5402992.1"/>
    <property type="gene ID" value="KIW84_050552"/>
</dbReference>
<evidence type="ECO:0000256" key="1">
    <source>
        <dbReference type="SAM" id="MobiDB-lite"/>
    </source>
</evidence>
<protein>
    <submittedName>
        <fullName evidence="2">Uncharacterized protein</fullName>
    </submittedName>
</protein>
<name>A0A9D4WK07_PEA</name>
<proteinExistence type="predicted"/>
<reference evidence="2 3" key="1">
    <citation type="journal article" date="2022" name="Nat. Genet.">
        <title>Improved pea reference genome and pan-genome highlight genomic features and evolutionary characteristics.</title>
        <authorList>
            <person name="Yang T."/>
            <person name="Liu R."/>
            <person name="Luo Y."/>
            <person name="Hu S."/>
            <person name="Wang D."/>
            <person name="Wang C."/>
            <person name="Pandey M.K."/>
            <person name="Ge S."/>
            <person name="Xu Q."/>
            <person name="Li N."/>
            <person name="Li G."/>
            <person name="Huang Y."/>
            <person name="Saxena R.K."/>
            <person name="Ji Y."/>
            <person name="Li M."/>
            <person name="Yan X."/>
            <person name="He Y."/>
            <person name="Liu Y."/>
            <person name="Wang X."/>
            <person name="Xiang C."/>
            <person name="Varshney R.K."/>
            <person name="Ding H."/>
            <person name="Gao S."/>
            <person name="Zong X."/>
        </authorList>
    </citation>
    <scope>NUCLEOTIDE SEQUENCE [LARGE SCALE GENOMIC DNA]</scope>
    <source>
        <strain evidence="2 3">cv. Zhongwan 6</strain>
    </source>
</reference>
<gene>
    <name evidence="2" type="ORF">KIW84_050552</name>
</gene>
<feature type="region of interest" description="Disordered" evidence="1">
    <location>
        <begin position="46"/>
        <end position="72"/>
    </location>
</feature>
<organism evidence="2 3">
    <name type="scientific">Pisum sativum</name>
    <name type="common">Garden pea</name>
    <name type="synonym">Lathyrus oleraceus</name>
    <dbReference type="NCBI Taxonomy" id="3888"/>
    <lineage>
        <taxon>Eukaryota</taxon>
        <taxon>Viridiplantae</taxon>
        <taxon>Streptophyta</taxon>
        <taxon>Embryophyta</taxon>
        <taxon>Tracheophyta</taxon>
        <taxon>Spermatophyta</taxon>
        <taxon>Magnoliopsida</taxon>
        <taxon>eudicotyledons</taxon>
        <taxon>Gunneridae</taxon>
        <taxon>Pentapetalae</taxon>
        <taxon>rosids</taxon>
        <taxon>fabids</taxon>
        <taxon>Fabales</taxon>
        <taxon>Fabaceae</taxon>
        <taxon>Papilionoideae</taxon>
        <taxon>50 kb inversion clade</taxon>
        <taxon>NPAAA clade</taxon>
        <taxon>Hologalegina</taxon>
        <taxon>IRL clade</taxon>
        <taxon>Fabeae</taxon>
        <taxon>Lathyrus</taxon>
    </lineage>
</organism>
<keyword evidence="3" id="KW-1185">Reference proteome</keyword>
<dbReference type="Proteomes" id="UP001058974">
    <property type="component" value="Chromosome 5"/>
</dbReference>